<dbReference type="AlphaFoldDB" id="A0A7N2MN63"/>
<reference evidence="2 3" key="1">
    <citation type="journal article" date="2016" name="G3 (Bethesda)">
        <title>First Draft Assembly and Annotation of the Genome of a California Endemic Oak Quercus lobata Nee (Fagaceae).</title>
        <authorList>
            <person name="Sork V.L."/>
            <person name="Fitz-Gibbon S.T."/>
            <person name="Puiu D."/>
            <person name="Crepeau M."/>
            <person name="Gugger P.F."/>
            <person name="Sherman R."/>
            <person name="Stevens K."/>
            <person name="Langley C.H."/>
            <person name="Pellegrini M."/>
            <person name="Salzberg S.L."/>
        </authorList>
    </citation>
    <scope>NUCLEOTIDE SEQUENCE [LARGE SCALE GENOMIC DNA]</scope>
    <source>
        <strain evidence="2 3">cv. SW786</strain>
    </source>
</reference>
<keyword evidence="1" id="KW-0472">Membrane</keyword>
<evidence type="ECO:0000313" key="2">
    <source>
        <dbReference type="EnsemblPlants" id="QL10p004612:mrna"/>
    </source>
</evidence>
<keyword evidence="1" id="KW-0812">Transmembrane</keyword>
<dbReference type="PANTHER" id="PTHR31963:SF28">
    <property type="entry name" value="GUSTATORY RECEPTOR"/>
    <property type="match status" value="1"/>
</dbReference>
<organism evidence="2 3">
    <name type="scientific">Quercus lobata</name>
    <name type="common">Valley oak</name>
    <dbReference type="NCBI Taxonomy" id="97700"/>
    <lineage>
        <taxon>Eukaryota</taxon>
        <taxon>Viridiplantae</taxon>
        <taxon>Streptophyta</taxon>
        <taxon>Embryophyta</taxon>
        <taxon>Tracheophyta</taxon>
        <taxon>Spermatophyta</taxon>
        <taxon>Magnoliopsida</taxon>
        <taxon>eudicotyledons</taxon>
        <taxon>Gunneridae</taxon>
        <taxon>Pentapetalae</taxon>
        <taxon>rosids</taxon>
        <taxon>fabids</taxon>
        <taxon>Fagales</taxon>
        <taxon>Fagaceae</taxon>
        <taxon>Quercus</taxon>
    </lineage>
</organism>
<protein>
    <submittedName>
        <fullName evidence="2">Uncharacterized protein</fullName>
    </submittedName>
</protein>
<evidence type="ECO:0000256" key="1">
    <source>
        <dbReference type="SAM" id="Phobius"/>
    </source>
</evidence>
<name>A0A7N2MN63_QUELO</name>
<dbReference type="InterPro" id="IPR021924">
    <property type="entry name" value="DUF3537"/>
</dbReference>
<proteinExistence type="predicted"/>
<keyword evidence="1" id="KW-1133">Transmembrane helix</keyword>
<dbReference type="InParanoid" id="A0A7N2MN63"/>
<keyword evidence="3" id="KW-1185">Reference proteome</keyword>
<evidence type="ECO:0000313" key="3">
    <source>
        <dbReference type="Proteomes" id="UP000594261"/>
    </source>
</evidence>
<reference evidence="2" key="2">
    <citation type="submission" date="2021-01" db="UniProtKB">
        <authorList>
            <consortium name="EnsemblPlants"/>
        </authorList>
    </citation>
    <scope>IDENTIFICATION</scope>
</reference>
<sequence length="224" mass="25478">MAVPNTQTEPPASAQTPLIILDSNQQEELNDTQLNHSFHRLETFLRIFGFCQYSALSITLSWLVFLLLGVALPLSIIELYYCSNCEKYQIKNFELEILVSESLVAAISLLFISHNLRKYGVRKFLFVDRCHGHMTQFRGEYLQKINRRKKNTTTGLWDESGNWCETSEGLAAVAISYFEKLYTTSHPSQISEVTDSPEGVVASLQNVEADLVRWNASVFGYIPK</sequence>
<dbReference type="Pfam" id="PF12056">
    <property type="entry name" value="DUF3537"/>
    <property type="match status" value="1"/>
</dbReference>
<dbReference type="Gramene" id="QL10p004612:mrna">
    <property type="protein sequence ID" value="QL10p004612:mrna"/>
    <property type="gene ID" value="QL10p004612"/>
</dbReference>
<feature type="transmembrane region" description="Helical" evidence="1">
    <location>
        <begin position="97"/>
        <end position="116"/>
    </location>
</feature>
<dbReference type="EnsemblPlants" id="QL10p004612:mrna">
    <property type="protein sequence ID" value="QL10p004612:mrna"/>
    <property type="gene ID" value="QL10p004612"/>
</dbReference>
<accession>A0A7N2MN63</accession>
<dbReference type="EMBL" id="LRBV02000010">
    <property type="status" value="NOT_ANNOTATED_CDS"/>
    <property type="molecule type" value="Genomic_DNA"/>
</dbReference>
<dbReference type="Proteomes" id="UP000594261">
    <property type="component" value="Chromosome 10"/>
</dbReference>
<feature type="transmembrane region" description="Helical" evidence="1">
    <location>
        <begin position="55"/>
        <end position="77"/>
    </location>
</feature>
<dbReference type="PANTHER" id="PTHR31963">
    <property type="entry name" value="RAS GUANINE NUCLEOTIDE EXCHANGE FACTOR K"/>
    <property type="match status" value="1"/>
</dbReference>